<feature type="transmembrane region" description="Helical" evidence="8">
    <location>
        <begin position="440"/>
        <end position="461"/>
    </location>
</feature>
<feature type="transmembrane region" description="Helical" evidence="8">
    <location>
        <begin position="6"/>
        <end position="26"/>
    </location>
</feature>
<evidence type="ECO:0000256" key="8">
    <source>
        <dbReference type="SAM" id="Phobius"/>
    </source>
</evidence>
<feature type="transmembrane region" description="Helical" evidence="8">
    <location>
        <begin position="501"/>
        <end position="523"/>
    </location>
</feature>
<dbReference type="RefSeq" id="WP_094906956.1">
    <property type="nucleotide sequence ID" value="NZ_NPEZ01000004.1"/>
</dbReference>
<dbReference type="GO" id="GO:0022857">
    <property type="term" value="F:transmembrane transporter activity"/>
    <property type="evidence" value="ECO:0007669"/>
    <property type="project" value="InterPro"/>
</dbReference>
<feature type="transmembrane region" description="Helical" evidence="8">
    <location>
        <begin position="410"/>
        <end position="428"/>
    </location>
</feature>
<evidence type="ECO:0000256" key="3">
    <source>
        <dbReference type="ARBA" id="ARBA00022448"/>
    </source>
</evidence>
<keyword evidence="5 8" id="KW-1133">Transmembrane helix</keyword>
<feature type="transmembrane region" description="Helical" evidence="8">
    <location>
        <begin position="473"/>
        <end position="495"/>
    </location>
</feature>
<feature type="transmembrane region" description="Helical" evidence="8">
    <location>
        <begin position="355"/>
        <end position="373"/>
    </location>
</feature>
<evidence type="ECO:0000256" key="7">
    <source>
        <dbReference type="RuleBase" id="RU362091"/>
    </source>
</evidence>
<feature type="transmembrane region" description="Helical" evidence="8">
    <location>
        <begin position="379"/>
        <end position="403"/>
    </location>
</feature>
<evidence type="ECO:0000256" key="1">
    <source>
        <dbReference type="ARBA" id="ARBA00004141"/>
    </source>
</evidence>
<feature type="transmembrane region" description="Helical" evidence="8">
    <location>
        <begin position="118"/>
        <end position="140"/>
    </location>
</feature>
<evidence type="ECO:0000256" key="5">
    <source>
        <dbReference type="ARBA" id="ARBA00022989"/>
    </source>
</evidence>
<keyword evidence="6 8" id="KW-0472">Membrane</keyword>
<dbReference type="PANTHER" id="PTHR48086:SF7">
    <property type="entry name" value="SODIUM-SOLUTE SYMPORTER-RELATED"/>
    <property type="match status" value="1"/>
</dbReference>
<feature type="transmembrane region" description="Helical" evidence="8">
    <location>
        <begin position="306"/>
        <end position="325"/>
    </location>
</feature>
<feature type="transmembrane region" description="Helical" evidence="8">
    <location>
        <begin position="261"/>
        <end position="286"/>
    </location>
</feature>
<dbReference type="GO" id="GO:0005886">
    <property type="term" value="C:plasma membrane"/>
    <property type="evidence" value="ECO:0007669"/>
    <property type="project" value="TreeGrafter"/>
</dbReference>
<comment type="similarity">
    <text evidence="2 7">Belongs to the sodium:solute symporter (SSF) (TC 2.A.21) family.</text>
</comment>
<comment type="subcellular location">
    <subcellularLocation>
        <location evidence="1">Membrane</location>
        <topology evidence="1">Multi-pass membrane protein</topology>
    </subcellularLocation>
</comment>
<dbReference type="Gene3D" id="1.20.1730.10">
    <property type="entry name" value="Sodium/glucose cotransporter"/>
    <property type="match status" value="1"/>
</dbReference>
<dbReference type="InterPro" id="IPR038377">
    <property type="entry name" value="Na/Glc_symporter_sf"/>
</dbReference>
<protein>
    <submittedName>
        <fullName evidence="9">Sodium:solute symporter</fullName>
    </submittedName>
</protein>
<dbReference type="InterPro" id="IPR001734">
    <property type="entry name" value="Na/solute_symporter"/>
</dbReference>
<accession>A0A265E5H6</accession>
<dbReference type="InterPro" id="IPR050277">
    <property type="entry name" value="Sodium:Solute_Symporter"/>
</dbReference>
<organism evidence="9 10">
    <name type="scientific">Salinicoccus roseus</name>
    <dbReference type="NCBI Taxonomy" id="45670"/>
    <lineage>
        <taxon>Bacteria</taxon>
        <taxon>Bacillati</taxon>
        <taxon>Bacillota</taxon>
        <taxon>Bacilli</taxon>
        <taxon>Bacillales</taxon>
        <taxon>Staphylococcaceae</taxon>
        <taxon>Salinicoccus</taxon>
    </lineage>
</organism>
<dbReference type="Pfam" id="PF00474">
    <property type="entry name" value="SSF"/>
    <property type="match status" value="1"/>
</dbReference>
<evidence type="ECO:0000313" key="9">
    <source>
        <dbReference type="EMBL" id="OZT76847.1"/>
    </source>
</evidence>
<gene>
    <name evidence="9" type="ORF">CFN03_10365</name>
</gene>
<sequence length="542" mass="58923">MNEYGIWILALAVGYTLILIGAGQLAQRKLSSKDSYFVAGRNFNKWIVAFCITGLFSGSTYISILELSYLTGVSAIWYGVAEMVQIFIIAFLIIRSFRKKMMVTVTGMIGEKFGRKALGISSLITAFAFPMWSVATAIAFASAIHVFTGISLTLSVAITALLLFVYLQGGGMWSVAFTQTINMVLFAAMFIIGLIAFFINPGVEGLVAYATERPVMMDFGGVGIQVIVAWFGTFLVNVILAQAAFQMALSSQTPEEGQKGMVLAGFMAIPFIVCGVLFGIATAVVIPNAQAGLIAIPQYLMEVLPAPLVGIFFLGVWACALGWGAPCQFSGATSLGRDFGRAVRPMATEAQLVKYTKYSLLLLTFLMIGFGMLRTEQSAWWNVLAWTIRNSATFAPVLAALFWPVVTNKAVVASLLSGFSSGLLWYYLGDWQPGAFYLEVHPVWVGSSINLLTIVFVTLLDRKAEWFIQTGQAARYGYAALGAGVILTGVNIIFFEGLHQSGLIGLFGFAAIISYFIAVIQLFRPLEEKAQWTTKETVQQQS</sequence>
<name>A0A265E5H6_9STAP</name>
<dbReference type="EMBL" id="NPEZ01000004">
    <property type="protein sequence ID" value="OZT76847.1"/>
    <property type="molecule type" value="Genomic_DNA"/>
</dbReference>
<dbReference type="CDD" id="cd10322">
    <property type="entry name" value="SLC5sbd"/>
    <property type="match status" value="1"/>
</dbReference>
<dbReference type="PANTHER" id="PTHR48086">
    <property type="entry name" value="SODIUM/PROLINE SYMPORTER-RELATED"/>
    <property type="match status" value="1"/>
</dbReference>
<dbReference type="Proteomes" id="UP000216682">
    <property type="component" value="Unassembled WGS sequence"/>
</dbReference>
<proteinExistence type="inferred from homology"/>
<evidence type="ECO:0000256" key="6">
    <source>
        <dbReference type="ARBA" id="ARBA00023136"/>
    </source>
</evidence>
<feature type="transmembrane region" description="Helical" evidence="8">
    <location>
        <begin position="219"/>
        <end position="240"/>
    </location>
</feature>
<dbReference type="PROSITE" id="PS50283">
    <property type="entry name" value="NA_SOLUT_SYMP_3"/>
    <property type="match status" value="1"/>
</dbReference>
<feature type="transmembrane region" description="Helical" evidence="8">
    <location>
        <begin position="46"/>
        <end position="64"/>
    </location>
</feature>
<feature type="transmembrane region" description="Helical" evidence="8">
    <location>
        <begin position="179"/>
        <end position="199"/>
    </location>
</feature>
<evidence type="ECO:0000256" key="2">
    <source>
        <dbReference type="ARBA" id="ARBA00006434"/>
    </source>
</evidence>
<keyword evidence="3" id="KW-0813">Transport</keyword>
<keyword evidence="4 8" id="KW-0812">Transmembrane</keyword>
<feature type="transmembrane region" description="Helical" evidence="8">
    <location>
        <begin position="146"/>
        <end position="167"/>
    </location>
</feature>
<evidence type="ECO:0000313" key="10">
    <source>
        <dbReference type="Proteomes" id="UP000216682"/>
    </source>
</evidence>
<feature type="transmembrane region" description="Helical" evidence="8">
    <location>
        <begin position="76"/>
        <end position="97"/>
    </location>
</feature>
<evidence type="ECO:0000256" key="4">
    <source>
        <dbReference type="ARBA" id="ARBA00022692"/>
    </source>
</evidence>
<comment type="caution">
    <text evidence="9">The sequence shown here is derived from an EMBL/GenBank/DDBJ whole genome shotgun (WGS) entry which is preliminary data.</text>
</comment>
<dbReference type="AlphaFoldDB" id="A0A265E5H6"/>
<reference evidence="9 10" key="1">
    <citation type="submission" date="2017-07" db="EMBL/GenBank/DDBJ databases">
        <title>Shotgun whole genome sequences of three halophilic bacterial isolates.</title>
        <authorList>
            <person name="Pozzo T."/>
            <person name="Higdon S.M."/>
            <person name="Quillaguaman J."/>
        </authorList>
    </citation>
    <scope>NUCLEOTIDE SEQUENCE [LARGE SCALE GENOMIC DNA]</scope>
    <source>
        <strain evidence="9 10">BU-1</strain>
    </source>
</reference>